<feature type="transmembrane region" description="Helical" evidence="1">
    <location>
        <begin position="39"/>
        <end position="59"/>
    </location>
</feature>
<feature type="transmembrane region" description="Helical" evidence="1">
    <location>
        <begin position="91"/>
        <end position="108"/>
    </location>
</feature>
<sequence>MKILFMIILLIHGLIHLLGFLKAFLLAELNEITDPVSKPLGLLWLSAALIMVISGVFIFLKNPLWWLFAIIGVLISQVLIILFWKDSLYGTFPNILILSISLIAWANYDFDKKTQSEVSSILEKVPKEIPPIITIEDISPLPEPIQKWLKVSGIIGKPAIQSVYMTQKYQIKLKPEQKNWYPAFAEQYTTVIDPAFIWQAEIKMMPVISAFGRDKFINGEGEMDFKLLSVFSVANDGPNPQINEAALQRFLGEMVWYPSAALSNYVVWKDLGSQTAKATMTLKSLSGSGIFTFDEVGHVRSFSALRYQGSGPDAKRSEWTVNITSTKEFEGIMVPSSGEVTWKLESGDWTWARFEIEDYILNPED</sequence>
<organism evidence="2 3">
    <name type="scientific">Aquiflexum gelatinilyticum</name>
    <dbReference type="NCBI Taxonomy" id="2961943"/>
    <lineage>
        <taxon>Bacteria</taxon>
        <taxon>Pseudomonadati</taxon>
        <taxon>Bacteroidota</taxon>
        <taxon>Cytophagia</taxon>
        <taxon>Cytophagales</taxon>
        <taxon>Cyclobacteriaceae</taxon>
        <taxon>Aquiflexum</taxon>
    </lineage>
</organism>
<feature type="transmembrane region" description="Helical" evidence="1">
    <location>
        <begin position="65"/>
        <end position="84"/>
    </location>
</feature>
<keyword evidence="3" id="KW-1185">Reference proteome</keyword>
<dbReference type="EMBL" id="JANSUY010000003">
    <property type="protein sequence ID" value="MCR9014790.1"/>
    <property type="molecule type" value="Genomic_DNA"/>
</dbReference>
<name>A0A9X2P6V2_9BACT</name>
<evidence type="ECO:0000256" key="1">
    <source>
        <dbReference type="SAM" id="Phobius"/>
    </source>
</evidence>
<keyword evidence="1" id="KW-0812">Transmembrane</keyword>
<gene>
    <name evidence="2" type="ORF">NU887_07050</name>
</gene>
<feature type="transmembrane region" description="Helical" evidence="1">
    <location>
        <begin position="6"/>
        <end position="27"/>
    </location>
</feature>
<dbReference type="Pfam" id="PF20181">
    <property type="entry name" value="DUF6544"/>
    <property type="match status" value="1"/>
</dbReference>
<dbReference type="RefSeq" id="WP_258422669.1">
    <property type="nucleotide sequence ID" value="NZ_JANSUY010000003.1"/>
</dbReference>
<proteinExistence type="predicted"/>
<accession>A0A9X2P6V2</accession>
<protein>
    <submittedName>
        <fullName evidence="2">Uncharacterized protein</fullName>
    </submittedName>
</protein>
<evidence type="ECO:0000313" key="3">
    <source>
        <dbReference type="Proteomes" id="UP001142175"/>
    </source>
</evidence>
<dbReference type="Proteomes" id="UP001142175">
    <property type="component" value="Unassembled WGS sequence"/>
</dbReference>
<comment type="caution">
    <text evidence="2">The sequence shown here is derived from an EMBL/GenBank/DDBJ whole genome shotgun (WGS) entry which is preliminary data.</text>
</comment>
<dbReference type="AlphaFoldDB" id="A0A9X2P6V2"/>
<reference evidence="2" key="1">
    <citation type="submission" date="2022-08" db="EMBL/GenBank/DDBJ databases">
        <authorList>
            <person name="Zhang D."/>
        </authorList>
    </citation>
    <scope>NUCLEOTIDE SEQUENCE</scope>
    <source>
        <strain evidence="2">XJ19-11</strain>
    </source>
</reference>
<evidence type="ECO:0000313" key="2">
    <source>
        <dbReference type="EMBL" id="MCR9014790.1"/>
    </source>
</evidence>
<keyword evidence="1" id="KW-1133">Transmembrane helix</keyword>
<keyword evidence="1" id="KW-0472">Membrane</keyword>
<dbReference type="InterPro" id="IPR046674">
    <property type="entry name" value="DUF6544"/>
</dbReference>